<evidence type="ECO:0000259" key="11">
    <source>
        <dbReference type="Pfam" id="PF08541"/>
    </source>
</evidence>
<dbReference type="CDD" id="cd00830">
    <property type="entry name" value="KAS_III"/>
    <property type="match status" value="1"/>
</dbReference>
<sequence length="330" mass="35297">MIRTRLVGTGSYLPDRVVSNEEIAPLLRVDPAHIHRVTGIRERRWAAPHEASSDMAIEAGRRALAAAGCEASDLEAIILSTTSPDMVFPSTACMVQRGLGCKRIGAFDVSASCSGFLYGLSMGRALIQSGQVRTCLVAASEVKSRYVDPNDRATAMVFGDGAGAVVLRGEEGRNPEESGILGIRIHADGSRHDMIRVAAGGSRTPISSDELERRAHTIRMNGAALYRVAVRRLEQAVREILKENGVDRGDLKQVVLHQANGRILSHVADRLEIAPDRLSSVIERYGNTSSASLPIALDDAVRGGRIAGGDVVLLGSFGGGLTWATGLIRW</sequence>
<accession>A0A0S4KTN8</accession>
<comment type="subcellular location">
    <subcellularLocation>
        <location evidence="10">Cytoplasm</location>
    </subcellularLocation>
</comment>
<dbReference type="OrthoDB" id="5171393at2"/>
<feature type="domain" description="Beta-ketoacyl-[acyl-carrier-protein] synthase III N-terminal" evidence="12">
    <location>
        <begin position="107"/>
        <end position="189"/>
    </location>
</feature>
<feature type="active site" evidence="10">
    <location>
        <position position="257"/>
    </location>
</feature>
<comment type="domain">
    <text evidence="10">The last Arg residue of the ACP-binding site is essential for the weak association between ACP/AcpP and FabH.</text>
</comment>
<keyword evidence="2 10" id="KW-0963">Cytoplasm</keyword>
<dbReference type="Pfam" id="PF08545">
    <property type="entry name" value="ACP_syn_III"/>
    <property type="match status" value="1"/>
</dbReference>
<keyword evidence="8 10" id="KW-0511">Multifunctional enzyme</keyword>
<dbReference type="GO" id="GO:0004315">
    <property type="term" value="F:3-oxoacyl-[acyl-carrier-protein] synthase activity"/>
    <property type="evidence" value="ECO:0007669"/>
    <property type="project" value="InterPro"/>
</dbReference>
<evidence type="ECO:0000256" key="8">
    <source>
        <dbReference type="ARBA" id="ARBA00023268"/>
    </source>
</evidence>
<dbReference type="InterPro" id="IPR013747">
    <property type="entry name" value="ACP_syn_III_C"/>
</dbReference>
<dbReference type="InterPro" id="IPR013751">
    <property type="entry name" value="ACP_syn_III_N"/>
</dbReference>
<evidence type="ECO:0000259" key="12">
    <source>
        <dbReference type="Pfam" id="PF08545"/>
    </source>
</evidence>
<dbReference type="PANTHER" id="PTHR34069:SF2">
    <property type="entry name" value="BETA-KETOACYL-[ACYL-CARRIER-PROTEIN] SYNTHASE III"/>
    <property type="match status" value="1"/>
</dbReference>
<evidence type="ECO:0000256" key="7">
    <source>
        <dbReference type="ARBA" id="ARBA00023160"/>
    </source>
</evidence>
<dbReference type="Pfam" id="PF08541">
    <property type="entry name" value="ACP_syn_III_C"/>
    <property type="match status" value="1"/>
</dbReference>
<evidence type="ECO:0000256" key="2">
    <source>
        <dbReference type="ARBA" id="ARBA00022490"/>
    </source>
</evidence>
<evidence type="ECO:0000256" key="3">
    <source>
        <dbReference type="ARBA" id="ARBA00022516"/>
    </source>
</evidence>
<evidence type="ECO:0000313" key="14">
    <source>
        <dbReference type="Proteomes" id="UP000066284"/>
    </source>
</evidence>
<dbReference type="AlphaFoldDB" id="A0A0S4KTN8"/>
<dbReference type="GO" id="GO:0005737">
    <property type="term" value="C:cytoplasm"/>
    <property type="evidence" value="ECO:0007669"/>
    <property type="project" value="UniProtKB-SubCell"/>
</dbReference>
<organism evidence="13 14">
    <name type="scientific">Candidatus Nitrospira inopinata</name>
    <dbReference type="NCBI Taxonomy" id="1715989"/>
    <lineage>
        <taxon>Bacteria</taxon>
        <taxon>Pseudomonadati</taxon>
        <taxon>Nitrospirota</taxon>
        <taxon>Nitrospiria</taxon>
        <taxon>Nitrospirales</taxon>
        <taxon>Nitrospiraceae</taxon>
        <taxon>Nitrospira</taxon>
    </lineage>
</organism>
<dbReference type="InterPro" id="IPR004655">
    <property type="entry name" value="FabH"/>
</dbReference>
<keyword evidence="9 10" id="KW-0012">Acyltransferase</keyword>
<comment type="catalytic activity">
    <reaction evidence="10">
        <text>malonyl-[ACP] + acetyl-CoA + H(+) = 3-oxobutanoyl-[ACP] + CO2 + CoA</text>
        <dbReference type="Rhea" id="RHEA:12080"/>
        <dbReference type="Rhea" id="RHEA-COMP:9623"/>
        <dbReference type="Rhea" id="RHEA-COMP:9625"/>
        <dbReference type="ChEBI" id="CHEBI:15378"/>
        <dbReference type="ChEBI" id="CHEBI:16526"/>
        <dbReference type="ChEBI" id="CHEBI:57287"/>
        <dbReference type="ChEBI" id="CHEBI:57288"/>
        <dbReference type="ChEBI" id="CHEBI:78449"/>
        <dbReference type="ChEBI" id="CHEBI:78450"/>
        <dbReference type="EC" id="2.3.1.180"/>
    </reaction>
</comment>
<feature type="active site" evidence="10">
    <location>
        <position position="287"/>
    </location>
</feature>
<evidence type="ECO:0000256" key="10">
    <source>
        <dbReference type="HAMAP-Rule" id="MF_01815"/>
    </source>
</evidence>
<comment type="pathway">
    <text evidence="10">Lipid metabolism; fatty acid biosynthesis.</text>
</comment>
<feature type="domain" description="Beta-ketoacyl-[acyl-carrier-protein] synthase III C-terminal" evidence="11">
    <location>
        <begin position="241"/>
        <end position="330"/>
    </location>
</feature>
<dbReference type="RefSeq" id="WP_062484543.1">
    <property type="nucleotide sequence ID" value="NZ_LN885086.1"/>
</dbReference>
<dbReference type="NCBIfam" id="TIGR00747">
    <property type="entry name" value="fabH"/>
    <property type="match status" value="1"/>
</dbReference>
<dbReference type="GO" id="GO:0006633">
    <property type="term" value="P:fatty acid biosynthetic process"/>
    <property type="evidence" value="ECO:0007669"/>
    <property type="project" value="UniProtKB-UniRule"/>
</dbReference>
<dbReference type="Proteomes" id="UP000066284">
    <property type="component" value="Chromosome 1"/>
</dbReference>
<keyword evidence="3 10" id="KW-0444">Lipid biosynthesis</keyword>
<name>A0A0S4KTN8_9BACT</name>
<keyword evidence="5 10" id="KW-0276">Fatty acid metabolism</keyword>
<dbReference type="KEGG" id="nio:NITINOP_1563"/>
<evidence type="ECO:0000256" key="6">
    <source>
        <dbReference type="ARBA" id="ARBA00023098"/>
    </source>
</evidence>
<keyword evidence="4 10" id="KW-0808">Transferase</keyword>
<dbReference type="Gene3D" id="3.40.47.10">
    <property type="match status" value="1"/>
</dbReference>
<comment type="subunit">
    <text evidence="10">Homodimer.</text>
</comment>
<keyword evidence="14" id="KW-1185">Reference proteome</keyword>
<dbReference type="InterPro" id="IPR016039">
    <property type="entry name" value="Thiolase-like"/>
</dbReference>
<evidence type="ECO:0000256" key="9">
    <source>
        <dbReference type="ARBA" id="ARBA00023315"/>
    </source>
</evidence>
<gene>
    <name evidence="10 13" type="primary">fabH</name>
    <name evidence="13" type="ORF">NITINOP_1563</name>
</gene>
<evidence type="ECO:0000256" key="4">
    <source>
        <dbReference type="ARBA" id="ARBA00022679"/>
    </source>
</evidence>
<dbReference type="EC" id="2.3.1.180" evidence="10"/>
<evidence type="ECO:0000256" key="1">
    <source>
        <dbReference type="ARBA" id="ARBA00008642"/>
    </source>
</evidence>
<dbReference type="PANTHER" id="PTHR34069">
    <property type="entry name" value="3-OXOACYL-[ACYL-CARRIER-PROTEIN] SYNTHASE 3"/>
    <property type="match status" value="1"/>
</dbReference>
<dbReference type="GO" id="GO:0044550">
    <property type="term" value="P:secondary metabolite biosynthetic process"/>
    <property type="evidence" value="ECO:0007669"/>
    <property type="project" value="TreeGrafter"/>
</dbReference>
<dbReference type="EMBL" id="LN885086">
    <property type="protein sequence ID" value="CUQ66538.1"/>
    <property type="molecule type" value="Genomic_DNA"/>
</dbReference>
<reference evidence="14" key="1">
    <citation type="submission" date="2015-09" db="EMBL/GenBank/DDBJ databases">
        <authorList>
            <person name="Daims H."/>
        </authorList>
    </citation>
    <scope>NUCLEOTIDE SEQUENCE [LARGE SCALE GENOMIC DNA]</scope>
</reference>
<comment type="function">
    <text evidence="10">Catalyzes the condensation reaction of fatty acid synthesis by the addition to an acyl acceptor of two carbons from malonyl-ACP. Catalyzes the first condensation reaction which initiates fatty acid synthesis and may therefore play a role in governing the total rate of fatty acid production. Possesses both acetoacetyl-ACP synthase and acetyl transacylase activities. Its substrate specificity determines the biosynthesis of branched-chain and/or straight-chain of fatty acids.</text>
</comment>
<evidence type="ECO:0000313" key="13">
    <source>
        <dbReference type="EMBL" id="CUQ66538.1"/>
    </source>
</evidence>
<proteinExistence type="inferred from homology"/>
<dbReference type="SUPFAM" id="SSF53901">
    <property type="entry name" value="Thiolase-like"/>
    <property type="match status" value="1"/>
</dbReference>
<feature type="region of interest" description="ACP-binding" evidence="10">
    <location>
        <begin position="258"/>
        <end position="262"/>
    </location>
</feature>
<keyword evidence="7 10" id="KW-0275">Fatty acid biosynthesis</keyword>
<dbReference type="HAMAP" id="MF_01815">
    <property type="entry name" value="FabH"/>
    <property type="match status" value="1"/>
</dbReference>
<feature type="active site" evidence="10">
    <location>
        <position position="113"/>
    </location>
</feature>
<protein>
    <recommendedName>
        <fullName evidence="10">Beta-ketoacyl-[acyl-carrier-protein] synthase III</fullName>
        <shortName evidence="10">Beta-ketoacyl-ACP synthase III</shortName>
        <shortName evidence="10">KAS III</shortName>
        <ecNumber evidence="10">2.3.1.180</ecNumber>
    </recommendedName>
    <alternativeName>
        <fullName evidence="10">3-oxoacyl-[acyl-carrier-protein] synthase 3</fullName>
    </alternativeName>
    <alternativeName>
        <fullName evidence="10">3-oxoacyl-[acyl-carrier-protein] synthase III</fullName>
    </alternativeName>
</protein>
<evidence type="ECO:0000256" key="5">
    <source>
        <dbReference type="ARBA" id="ARBA00022832"/>
    </source>
</evidence>
<dbReference type="NCBIfam" id="NF006829">
    <property type="entry name" value="PRK09352.1"/>
    <property type="match status" value="1"/>
</dbReference>
<comment type="similarity">
    <text evidence="1 10">Belongs to the thiolase-like superfamily. FabH family.</text>
</comment>
<dbReference type="GO" id="GO:0033818">
    <property type="term" value="F:beta-ketoacyl-acyl-carrier-protein synthase III activity"/>
    <property type="evidence" value="ECO:0007669"/>
    <property type="project" value="UniProtKB-UniRule"/>
</dbReference>
<dbReference type="UniPathway" id="UPA00094"/>
<keyword evidence="6 10" id="KW-0443">Lipid metabolism</keyword>
<dbReference type="STRING" id="1715989.NITINOP_1563"/>